<dbReference type="EC" id="1.-.-.-" evidence="8"/>
<dbReference type="RefSeq" id="WP_147868598.1">
    <property type="nucleotide sequence ID" value="NZ_CP036264.1"/>
</dbReference>
<dbReference type="GO" id="GO:0016491">
    <property type="term" value="F:oxidoreductase activity"/>
    <property type="evidence" value="ECO:0007669"/>
    <property type="project" value="UniProtKB-KW"/>
</dbReference>
<evidence type="ECO:0000313" key="8">
    <source>
        <dbReference type="EMBL" id="QEF99149.1"/>
    </source>
</evidence>
<sequence>MLTLNHNKTLSAGLLVLRVGIGCLMLVHGLAKLNGFGEMSESFPDPIGLGSKLSLVMAIGAEVGCSLLLIIGLATRLATLPLAFTMIVALFVVHGADPWKVKELAAMYLLVYVSLAATGPGIFSLDHVVAKKIRSGGKPTEESA</sequence>
<dbReference type="Proteomes" id="UP000321353">
    <property type="component" value="Chromosome"/>
</dbReference>
<keyword evidence="5 7" id="KW-1133">Transmembrane helix</keyword>
<feature type="transmembrane region" description="Helical" evidence="7">
    <location>
        <begin position="12"/>
        <end position="31"/>
    </location>
</feature>
<keyword evidence="3" id="KW-1003">Cell membrane</keyword>
<keyword evidence="4 7" id="KW-0812">Transmembrane</keyword>
<feature type="transmembrane region" description="Helical" evidence="7">
    <location>
        <begin position="105"/>
        <end position="125"/>
    </location>
</feature>
<keyword evidence="8" id="KW-0560">Oxidoreductase</keyword>
<dbReference type="GO" id="GO:0005886">
    <property type="term" value="C:plasma membrane"/>
    <property type="evidence" value="ECO:0007669"/>
    <property type="project" value="UniProtKB-SubCell"/>
</dbReference>
<organism evidence="8 9">
    <name type="scientific">Stieleria maiorica</name>
    <dbReference type="NCBI Taxonomy" id="2795974"/>
    <lineage>
        <taxon>Bacteria</taxon>
        <taxon>Pseudomonadati</taxon>
        <taxon>Planctomycetota</taxon>
        <taxon>Planctomycetia</taxon>
        <taxon>Pirellulales</taxon>
        <taxon>Pirellulaceae</taxon>
        <taxon>Stieleria</taxon>
    </lineage>
</organism>
<feature type="transmembrane region" description="Helical" evidence="7">
    <location>
        <begin position="51"/>
        <end position="70"/>
    </location>
</feature>
<comment type="similarity">
    <text evidence="2">Belongs to the DoxX family.</text>
</comment>
<evidence type="ECO:0000256" key="5">
    <source>
        <dbReference type="ARBA" id="ARBA00022989"/>
    </source>
</evidence>
<dbReference type="KEGG" id="smam:Mal15_32090"/>
<dbReference type="InterPro" id="IPR051907">
    <property type="entry name" value="DoxX-like_oxidoreductase"/>
</dbReference>
<name>A0A5B9MF52_9BACT</name>
<evidence type="ECO:0000256" key="4">
    <source>
        <dbReference type="ARBA" id="ARBA00022692"/>
    </source>
</evidence>
<dbReference type="AlphaFoldDB" id="A0A5B9MF52"/>
<evidence type="ECO:0000256" key="1">
    <source>
        <dbReference type="ARBA" id="ARBA00004651"/>
    </source>
</evidence>
<evidence type="ECO:0000256" key="2">
    <source>
        <dbReference type="ARBA" id="ARBA00006679"/>
    </source>
</evidence>
<dbReference type="Pfam" id="PF07681">
    <property type="entry name" value="DoxX"/>
    <property type="match status" value="1"/>
</dbReference>
<accession>A0A5B9MF52</accession>
<evidence type="ECO:0000256" key="3">
    <source>
        <dbReference type="ARBA" id="ARBA00022475"/>
    </source>
</evidence>
<feature type="transmembrane region" description="Helical" evidence="7">
    <location>
        <begin position="77"/>
        <end position="93"/>
    </location>
</feature>
<evidence type="ECO:0000313" key="9">
    <source>
        <dbReference type="Proteomes" id="UP000321353"/>
    </source>
</evidence>
<proteinExistence type="inferred from homology"/>
<keyword evidence="6 7" id="KW-0472">Membrane</keyword>
<comment type="subcellular location">
    <subcellularLocation>
        <location evidence="1">Cell membrane</location>
        <topology evidence="1">Multi-pass membrane protein</topology>
    </subcellularLocation>
</comment>
<evidence type="ECO:0000256" key="7">
    <source>
        <dbReference type="SAM" id="Phobius"/>
    </source>
</evidence>
<protein>
    <submittedName>
        <fullName evidence="8">Oxidoreductase CatD</fullName>
        <ecNumber evidence="8">1.-.-.-</ecNumber>
    </submittedName>
</protein>
<dbReference type="PANTHER" id="PTHR33452">
    <property type="entry name" value="OXIDOREDUCTASE CATD-RELATED"/>
    <property type="match status" value="1"/>
</dbReference>
<keyword evidence="9" id="KW-1185">Reference proteome</keyword>
<dbReference type="EMBL" id="CP036264">
    <property type="protein sequence ID" value="QEF99149.1"/>
    <property type="molecule type" value="Genomic_DNA"/>
</dbReference>
<dbReference type="PANTHER" id="PTHR33452:SF1">
    <property type="entry name" value="INNER MEMBRANE PROTEIN YPHA-RELATED"/>
    <property type="match status" value="1"/>
</dbReference>
<gene>
    <name evidence="8" type="primary">catD</name>
    <name evidence="8" type="ORF">Mal15_32090</name>
</gene>
<dbReference type="InterPro" id="IPR032808">
    <property type="entry name" value="DoxX"/>
</dbReference>
<reference evidence="8 9" key="1">
    <citation type="submission" date="2019-02" db="EMBL/GenBank/DDBJ databases">
        <title>Planctomycetal bacteria perform biofilm scaping via a novel small molecule.</title>
        <authorList>
            <person name="Jeske O."/>
            <person name="Boedeker C."/>
            <person name="Wiegand S."/>
            <person name="Breitling P."/>
            <person name="Kallscheuer N."/>
            <person name="Jogler M."/>
            <person name="Rohde M."/>
            <person name="Petersen J."/>
            <person name="Medema M.H."/>
            <person name="Surup F."/>
            <person name="Jogler C."/>
        </authorList>
    </citation>
    <scope>NUCLEOTIDE SEQUENCE [LARGE SCALE GENOMIC DNA]</scope>
    <source>
        <strain evidence="8 9">Mal15</strain>
    </source>
</reference>
<evidence type="ECO:0000256" key="6">
    <source>
        <dbReference type="ARBA" id="ARBA00023136"/>
    </source>
</evidence>